<dbReference type="Proteomes" id="UP000597989">
    <property type="component" value="Unassembled WGS sequence"/>
</dbReference>
<dbReference type="AlphaFoldDB" id="A0A917JX97"/>
<dbReference type="Gene3D" id="2.60.120.10">
    <property type="entry name" value="Jelly Rolls"/>
    <property type="match status" value="1"/>
</dbReference>
<dbReference type="PROSITE" id="PS50943">
    <property type="entry name" value="HTH_CROC1"/>
    <property type="match status" value="1"/>
</dbReference>
<dbReference type="Pfam" id="PF01381">
    <property type="entry name" value="HTH_3"/>
    <property type="match status" value="1"/>
</dbReference>
<dbReference type="SUPFAM" id="SSF47413">
    <property type="entry name" value="lambda repressor-like DNA-binding domains"/>
    <property type="match status" value="1"/>
</dbReference>
<dbReference type="GO" id="GO:0005829">
    <property type="term" value="C:cytosol"/>
    <property type="evidence" value="ECO:0007669"/>
    <property type="project" value="TreeGrafter"/>
</dbReference>
<dbReference type="EMBL" id="BMMT01000008">
    <property type="protein sequence ID" value="GGI88651.1"/>
    <property type="molecule type" value="Genomic_DNA"/>
</dbReference>
<dbReference type="PANTHER" id="PTHR46797">
    <property type="entry name" value="HTH-TYPE TRANSCRIPTIONAL REGULATOR"/>
    <property type="match status" value="1"/>
</dbReference>
<dbReference type="InterPro" id="IPR050807">
    <property type="entry name" value="TransReg_Diox_bact_type"/>
</dbReference>
<name>A0A917JX97_9PSEU</name>
<reference evidence="3 4" key="1">
    <citation type="journal article" date="2014" name="Int. J. Syst. Evol. Microbiol.">
        <title>Complete genome sequence of Corynebacterium casei LMG S-19264T (=DSM 44701T), isolated from a smear-ripened cheese.</title>
        <authorList>
            <consortium name="US DOE Joint Genome Institute (JGI-PGF)"/>
            <person name="Walter F."/>
            <person name="Albersmeier A."/>
            <person name="Kalinowski J."/>
            <person name="Ruckert C."/>
        </authorList>
    </citation>
    <scope>NUCLEOTIDE SEQUENCE [LARGE SCALE GENOMIC DNA]</scope>
    <source>
        <strain evidence="3 4">CGMCC 4.7206</strain>
    </source>
</reference>
<dbReference type="InterPro" id="IPR013096">
    <property type="entry name" value="Cupin_2"/>
</dbReference>
<dbReference type="InterPro" id="IPR011051">
    <property type="entry name" value="RmlC_Cupin_sf"/>
</dbReference>
<evidence type="ECO:0000256" key="1">
    <source>
        <dbReference type="ARBA" id="ARBA00023125"/>
    </source>
</evidence>
<gene>
    <name evidence="3" type="ORF">GCM10011581_27190</name>
</gene>
<feature type="domain" description="HTH cro/C1-type" evidence="2">
    <location>
        <begin position="29"/>
        <end position="83"/>
    </location>
</feature>
<dbReference type="GO" id="GO:0003677">
    <property type="term" value="F:DNA binding"/>
    <property type="evidence" value="ECO:0007669"/>
    <property type="project" value="UniProtKB-KW"/>
</dbReference>
<sequence>MTVRRRFSLQSTQGGAVAQDGEIPVGERVRELRKARRMTLLSVAQRAGISEGYLSQVERGIANPSIATLRQIAGALGLRVGDLFADQGGGRARVLRVADRPGLEFGVLGRKYRLTPRPARNVEVFIGEFDPGGSTGDDPYTHGESEEFVLVLKGRVELQLDGEAIELAAGDSADYSSATPHRLVETGGAPASVLWVISPPSY</sequence>
<dbReference type="InterPro" id="IPR010982">
    <property type="entry name" value="Lambda_DNA-bd_dom_sf"/>
</dbReference>
<keyword evidence="1" id="KW-0238">DNA-binding</keyword>
<evidence type="ECO:0000259" key="2">
    <source>
        <dbReference type="PROSITE" id="PS50943"/>
    </source>
</evidence>
<dbReference type="CDD" id="cd00093">
    <property type="entry name" value="HTH_XRE"/>
    <property type="match status" value="1"/>
</dbReference>
<accession>A0A917JX97</accession>
<dbReference type="GO" id="GO:0003700">
    <property type="term" value="F:DNA-binding transcription factor activity"/>
    <property type="evidence" value="ECO:0007669"/>
    <property type="project" value="TreeGrafter"/>
</dbReference>
<dbReference type="PANTHER" id="PTHR46797:SF1">
    <property type="entry name" value="METHYLPHOSPHONATE SYNTHASE"/>
    <property type="match status" value="1"/>
</dbReference>
<dbReference type="InterPro" id="IPR014710">
    <property type="entry name" value="RmlC-like_jellyroll"/>
</dbReference>
<protein>
    <submittedName>
        <fullName evidence="3">Cupin</fullName>
    </submittedName>
</protein>
<dbReference type="Gene3D" id="1.10.260.40">
    <property type="entry name" value="lambda repressor-like DNA-binding domains"/>
    <property type="match status" value="1"/>
</dbReference>
<evidence type="ECO:0000313" key="4">
    <source>
        <dbReference type="Proteomes" id="UP000597989"/>
    </source>
</evidence>
<organism evidence="3 4">
    <name type="scientific">Saccharopolyspora thermophila</name>
    <dbReference type="NCBI Taxonomy" id="89367"/>
    <lineage>
        <taxon>Bacteria</taxon>
        <taxon>Bacillati</taxon>
        <taxon>Actinomycetota</taxon>
        <taxon>Actinomycetes</taxon>
        <taxon>Pseudonocardiales</taxon>
        <taxon>Pseudonocardiaceae</taxon>
        <taxon>Saccharopolyspora</taxon>
    </lineage>
</organism>
<dbReference type="SUPFAM" id="SSF51182">
    <property type="entry name" value="RmlC-like cupins"/>
    <property type="match status" value="1"/>
</dbReference>
<comment type="caution">
    <text evidence="3">The sequence shown here is derived from an EMBL/GenBank/DDBJ whole genome shotgun (WGS) entry which is preliminary data.</text>
</comment>
<evidence type="ECO:0000313" key="3">
    <source>
        <dbReference type="EMBL" id="GGI88651.1"/>
    </source>
</evidence>
<dbReference type="Pfam" id="PF07883">
    <property type="entry name" value="Cupin_2"/>
    <property type="match status" value="1"/>
</dbReference>
<dbReference type="SMART" id="SM00530">
    <property type="entry name" value="HTH_XRE"/>
    <property type="match status" value="1"/>
</dbReference>
<proteinExistence type="predicted"/>
<dbReference type="InterPro" id="IPR001387">
    <property type="entry name" value="Cro/C1-type_HTH"/>
</dbReference>
<dbReference type="CDD" id="cd02209">
    <property type="entry name" value="cupin_XRE_C"/>
    <property type="match status" value="1"/>
</dbReference>